<reference evidence="2" key="1">
    <citation type="submission" date="2015-04" db="EMBL/GenBank/DDBJ databases">
        <title>The genome sequence of the plant pathogenic Rhizarian Plasmodiophora brassicae reveals insights in its biotrophic life cycle and the origin of chitin synthesis.</title>
        <authorList>
            <person name="Schwelm A."/>
            <person name="Fogelqvist J."/>
            <person name="Knaust A."/>
            <person name="Julke S."/>
            <person name="Lilja T."/>
            <person name="Dhandapani V."/>
            <person name="Bonilla-Rosso G."/>
            <person name="Karlsson M."/>
            <person name="Shevchenko A."/>
            <person name="Choi S.R."/>
            <person name="Kim H.G."/>
            <person name="Park J.Y."/>
            <person name="Lim Y.P."/>
            <person name="Ludwig-Muller J."/>
            <person name="Dixelius C."/>
        </authorList>
    </citation>
    <scope>NUCLEOTIDE SEQUENCE</scope>
    <source>
        <tissue evidence="2">Potato root galls</tissue>
    </source>
</reference>
<feature type="compositionally biased region" description="Acidic residues" evidence="1">
    <location>
        <begin position="21"/>
        <end position="34"/>
    </location>
</feature>
<dbReference type="EMBL" id="HACM01006335">
    <property type="protein sequence ID" value="CRZ06777.1"/>
    <property type="molecule type" value="Transcribed_RNA"/>
</dbReference>
<organism evidence="2">
    <name type="scientific">Spongospora subterranea</name>
    <dbReference type="NCBI Taxonomy" id="70186"/>
    <lineage>
        <taxon>Eukaryota</taxon>
        <taxon>Sar</taxon>
        <taxon>Rhizaria</taxon>
        <taxon>Endomyxa</taxon>
        <taxon>Phytomyxea</taxon>
        <taxon>Plasmodiophorida</taxon>
        <taxon>Plasmodiophoridae</taxon>
        <taxon>Spongospora</taxon>
    </lineage>
</organism>
<protein>
    <submittedName>
        <fullName evidence="2">Uncharacterized protein</fullName>
    </submittedName>
</protein>
<accession>A0A0H5QYM4</accession>
<proteinExistence type="predicted"/>
<dbReference type="AlphaFoldDB" id="A0A0H5QYM4"/>
<feature type="non-terminal residue" evidence="2">
    <location>
        <position position="1"/>
    </location>
</feature>
<feature type="region of interest" description="Disordered" evidence="1">
    <location>
        <begin position="1"/>
        <end position="49"/>
    </location>
</feature>
<evidence type="ECO:0000313" key="2">
    <source>
        <dbReference type="EMBL" id="CRZ06771.1"/>
    </source>
</evidence>
<dbReference type="EMBL" id="HACM01006329">
    <property type="protein sequence ID" value="CRZ06771.1"/>
    <property type="molecule type" value="Transcribed_RNA"/>
</dbReference>
<sequence length="117" mass="13346">LIELQLQGMPPRTLRSHPEQPVEDDTHDADESDDVDRKPTVCSPADYDDGSITLESLHRQLLHLQQQQLPRQLENSACKTSISSNAPLTLESVYGEIKELQQQLSRQNPRNLLYFQP</sequence>
<evidence type="ECO:0000256" key="1">
    <source>
        <dbReference type="SAM" id="MobiDB-lite"/>
    </source>
</evidence>
<name>A0A0H5QYM4_9EUKA</name>